<reference evidence="3" key="1">
    <citation type="journal article" date="2014" name="Front. Microbiol.">
        <title>High frequency of phylogenetically diverse reductive dehalogenase-homologous genes in deep subseafloor sedimentary metagenomes.</title>
        <authorList>
            <person name="Kawai M."/>
            <person name="Futagami T."/>
            <person name="Toyoda A."/>
            <person name="Takaki Y."/>
            <person name="Nishi S."/>
            <person name="Hori S."/>
            <person name="Arai W."/>
            <person name="Tsubouchi T."/>
            <person name="Morono Y."/>
            <person name="Uchiyama I."/>
            <person name="Ito T."/>
            <person name="Fujiyama A."/>
            <person name="Inagaki F."/>
            <person name="Takami H."/>
        </authorList>
    </citation>
    <scope>NUCLEOTIDE SEQUENCE</scope>
    <source>
        <strain evidence="3">Expedition CK06-06</strain>
    </source>
</reference>
<evidence type="ECO:0000259" key="2">
    <source>
        <dbReference type="Pfam" id="PF12627"/>
    </source>
</evidence>
<dbReference type="InterPro" id="IPR032828">
    <property type="entry name" value="PolyA_RNA-bd"/>
</dbReference>
<proteinExistence type="predicted"/>
<dbReference type="PANTHER" id="PTHR47545">
    <property type="entry name" value="MULTIFUNCTIONAL CCA PROTEIN"/>
    <property type="match status" value="1"/>
</dbReference>
<evidence type="ECO:0000313" key="3">
    <source>
        <dbReference type="EMBL" id="GAJ15778.1"/>
    </source>
</evidence>
<dbReference type="Pfam" id="PF12627">
    <property type="entry name" value="PolyA_pol_RNAbd"/>
    <property type="match status" value="1"/>
</dbReference>
<protein>
    <recommendedName>
        <fullName evidence="2">tRNA nucleotidyltransferase/poly(A) polymerase RNA and SrmB- binding domain-containing protein</fullName>
    </recommendedName>
</protein>
<organism evidence="3">
    <name type="scientific">marine sediment metagenome</name>
    <dbReference type="NCBI Taxonomy" id="412755"/>
    <lineage>
        <taxon>unclassified sequences</taxon>
        <taxon>metagenomes</taxon>
        <taxon>ecological metagenomes</taxon>
    </lineage>
</organism>
<dbReference type="AlphaFoldDB" id="X1UE29"/>
<sequence length="189" mass="21131">MAVELLKSAKDHTDIQLIDLFNGWTDLHQGVIRTVTETAFESDAARLLRAVRLAAELGFRISQETEAQLRRCSYLIAGVAGERVREELLRLLAIPKTDQLLPYLDELGLLTAMIPELAQTKEVKQPKEHFWDVFDHSLKTVVAVDFLLGRGKWEYANEAVSAAVPWSEVLAEHFDLEVSKGSTSLNSSA</sequence>
<dbReference type="Gene3D" id="1.10.3090.10">
    <property type="entry name" value="cca-adding enzyme, domain 2"/>
    <property type="match status" value="1"/>
</dbReference>
<dbReference type="InterPro" id="IPR050124">
    <property type="entry name" value="tRNA_CCA-adding_enzyme"/>
</dbReference>
<keyword evidence="1" id="KW-0547">Nucleotide-binding</keyword>
<dbReference type="SUPFAM" id="SSF81891">
    <property type="entry name" value="Poly A polymerase C-terminal region-like"/>
    <property type="match status" value="1"/>
</dbReference>
<name>X1UE29_9ZZZZ</name>
<accession>X1UE29</accession>
<evidence type="ECO:0000256" key="1">
    <source>
        <dbReference type="ARBA" id="ARBA00022741"/>
    </source>
</evidence>
<comment type="caution">
    <text evidence="3">The sequence shown here is derived from an EMBL/GenBank/DDBJ whole genome shotgun (WGS) entry which is preliminary data.</text>
</comment>
<gene>
    <name evidence="3" type="ORF">S12H4_44581</name>
</gene>
<feature type="domain" description="tRNA nucleotidyltransferase/poly(A) polymerase RNA and SrmB- binding" evidence="2">
    <location>
        <begin position="58"/>
        <end position="118"/>
    </location>
</feature>
<dbReference type="GO" id="GO:0000166">
    <property type="term" value="F:nucleotide binding"/>
    <property type="evidence" value="ECO:0007669"/>
    <property type="project" value="UniProtKB-KW"/>
</dbReference>
<dbReference type="EMBL" id="BARW01027481">
    <property type="protein sequence ID" value="GAJ15778.1"/>
    <property type="molecule type" value="Genomic_DNA"/>
</dbReference>